<gene>
    <name evidence="1" type="ORF">GSOID_T00005782001</name>
</gene>
<accession>E4WSV5</accession>
<dbReference type="Pfam" id="PF01633">
    <property type="entry name" value="Choline_kinase"/>
    <property type="match status" value="1"/>
</dbReference>
<reference evidence="1" key="1">
    <citation type="journal article" date="2010" name="Science">
        <title>Plasticity of animal genome architecture unmasked by rapid evolution of a pelagic tunicate.</title>
        <authorList>
            <person name="Denoeud F."/>
            <person name="Henriet S."/>
            <person name="Mungpakdee S."/>
            <person name="Aury J.M."/>
            <person name="Da Silva C."/>
            <person name="Brinkmann H."/>
            <person name="Mikhaleva J."/>
            <person name="Olsen L.C."/>
            <person name="Jubin C."/>
            <person name="Canestro C."/>
            <person name="Bouquet J.M."/>
            <person name="Danks G."/>
            <person name="Poulain J."/>
            <person name="Campsteijn C."/>
            <person name="Adamski M."/>
            <person name="Cross I."/>
            <person name="Yadetie F."/>
            <person name="Muffato M."/>
            <person name="Louis A."/>
            <person name="Butcher S."/>
            <person name="Tsagkogeorga G."/>
            <person name="Konrad A."/>
            <person name="Singh S."/>
            <person name="Jensen M.F."/>
            <person name="Cong E.H."/>
            <person name="Eikeseth-Otteraa H."/>
            <person name="Noel B."/>
            <person name="Anthouard V."/>
            <person name="Porcel B.M."/>
            <person name="Kachouri-Lafond R."/>
            <person name="Nishino A."/>
            <person name="Ugolini M."/>
            <person name="Chourrout P."/>
            <person name="Nishida H."/>
            <person name="Aasland R."/>
            <person name="Huzurbazar S."/>
            <person name="Westhof E."/>
            <person name="Delsuc F."/>
            <person name="Lehrach H."/>
            <person name="Reinhardt R."/>
            <person name="Weissenbach J."/>
            <person name="Roy S.W."/>
            <person name="Artiguenave F."/>
            <person name="Postlethwait J.H."/>
            <person name="Manak J.R."/>
            <person name="Thompson E.M."/>
            <person name="Jaillon O."/>
            <person name="Du Pasquier L."/>
            <person name="Boudinot P."/>
            <person name="Liberles D.A."/>
            <person name="Volff J.N."/>
            <person name="Philippe H."/>
            <person name="Lenhard B."/>
            <person name="Roest Crollius H."/>
            <person name="Wincker P."/>
            <person name="Chourrout D."/>
        </authorList>
    </citation>
    <scope>NUCLEOTIDE SEQUENCE [LARGE SCALE GENOMIC DNA]</scope>
</reference>
<dbReference type="Gene3D" id="3.90.1200.10">
    <property type="match status" value="1"/>
</dbReference>
<name>E4WSV5_OIKDI</name>
<dbReference type="AlphaFoldDB" id="E4WSV5"/>
<dbReference type="OrthoDB" id="10301859at2759"/>
<dbReference type="InParanoid" id="E4WSV5"/>
<protein>
    <submittedName>
        <fullName evidence="1">Uncharacterized protein</fullName>
    </submittedName>
</protein>
<evidence type="ECO:0000313" key="2">
    <source>
        <dbReference type="Proteomes" id="UP000001307"/>
    </source>
</evidence>
<proteinExistence type="predicted"/>
<dbReference type="Proteomes" id="UP000001307">
    <property type="component" value="Unassembled WGS sequence"/>
</dbReference>
<dbReference type="EMBL" id="FN653016">
    <property type="protein sequence ID" value="CBY06721.1"/>
    <property type="molecule type" value="Genomic_DNA"/>
</dbReference>
<sequence>MPRGDFTVETATRLCKKNFGEDAYSEYLAEGAQGMVYKCLNNVTGTAVAQKMYKNPYLIDTERARVVDQAMSDTGNGPQVFGFEEDKPALTDDLDCCDFSACDPYVEGCADCTSCPQDAYFSKFEELLYGKSLDKVENWEANQPEVYRVAAKLFAKLHIVTQKDVPRKINNCYQSWPWNTRAMVGALANWPPTTTDFVTQLIEEHPIEEGSVKITNLDEYMAFLYDLAYASISPNIWAHNDLHPGNFYVRDAPEGTPMDERLLFIDYDNSDFGTRNFDFTYYLLNSDFSDEALYNDFLTAYVREYNKIGPRELTYEQLDQELICQFPWAYMNRVYLFATYGGEQFAKLFYLGFKGWAEAYGKGDVSCPWEGRYQEYPKCYPIA</sequence>
<dbReference type="InterPro" id="IPR011009">
    <property type="entry name" value="Kinase-like_dom_sf"/>
</dbReference>
<organism evidence="1">
    <name type="scientific">Oikopleura dioica</name>
    <name type="common">Tunicate</name>
    <dbReference type="NCBI Taxonomy" id="34765"/>
    <lineage>
        <taxon>Eukaryota</taxon>
        <taxon>Metazoa</taxon>
        <taxon>Chordata</taxon>
        <taxon>Tunicata</taxon>
        <taxon>Appendicularia</taxon>
        <taxon>Copelata</taxon>
        <taxon>Oikopleuridae</taxon>
        <taxon>Oikopleura</taxon>
    </lineage>
</organism>
<evidence type="ECO:0000313" key="1">
    <source>
        <dbReference type="EMBL" id="CBY06721.1"/>
    </source>
</evidence>
<dbReference type="SUPFAM" id="SSF56112">
    <property type="entry name" value="Protein kinase-like (PK-like)"/>
    <property type="match status" value="1"/>
</dbReference>
<keyword evidence="2" id="KW-1185">Reference proteome</keyword>